<keyword evidence="2" id="KW-1185">Reference proteome</keyword>
<name>A0AAU9VN60_9CNID</name>
<dbReference type="AlphaFoldDB" id="A0AAU9VN60"/>
<dbReference type="EMBL" id="CALNXJ010000001">
    <property type="protein sequence ID" value="CAH3031658.1"/>
    <property type="molecule type" value="Genomic_DNA"/>
</dbReference>
<evidence type="ECO:0000313" key="2">
    <source>
        <dbReference type="Proteomes" id="UP001159428"/>
    </source>
</evidence>
<evidence type="ECO:0000313" key="1">
    <source>
        <dbReference type="EMBL" id="CAH3031658.1"/>
    </source>
</evidence>
<sequence length="157" mass="17470">MYVLYDRLRKAINLETGVTNHKIALVTLNMATTLVQSLEIYKGISHPVSNKILHIKFNGSAKVIKAGVANENVTLEILTVKGPYTTARGIYTSFSSHCRPNVNLVQKSMQDLAAVGLGIFKVINKLKIFFIKCCPVMTFSRSWPNITSLCKNTEQHS</sequence>
<reference evidence="1 2" key="1">
    <citation type="submission" date="2022-05" db="EMBL/GenBank/DDBJ databases">
        <authorList>
            <consortium name="Genoscope - CEA"/>
            <person name="William W."/>
        </authorList>
    </citation>
    <scope>NUCLEOTIDE SEQUENCE [LARGE SCALE GENOMIC DNA]</scope>
</reference>
<comment type="caution">
    <text evidence="1">The sequence shown here is derived from an EMBL/GenBank/DDBJ whole genome shotgun (WGS) entry which is preliminary data.</text>
</comment>
<gene>
    <name evidence="1" type="ORF">PMEA_00000414</name>
</gene>
<organism evidence="1 2">
    <name type="scientific">Pocillopora meandrina</name>
    <dbReference type="NCBI Taxonomy" id="46732"/>
    <lineage>
        <taxon>Eukaryota</taxon>
        <taxon>Metazoa</taxon>
        <taxon>Cnidaria</taxon>
        <taxon>Anthozoa</taxon>
        <taxon>Hexacorallia</taxon>
        <taxon>Scleractinia</taxon>
        <taxon>Astrocoeniina</taxon>
        <taxon>Pocilloporidae</taxon>
        <taxon>Pocillopora</taxon>
    </lineage>
</organism>
<dbReference type="Proteomes" id="UP001159428">
    <property type="component" value="Unassembled WGS sequence"/>
</dbReference>
<proteinExistence type="predicted"/>
<protein>
    <submittedName>
        <fullName evidence="1">Uncharacterized protein</fullName>
    </submittedName>
</protein>
<accession>A0AAU9VN60</accession>